<feature type="compositionally biased region" description="Pro residues" evidence="5">
    <location>
        <begin position="97"/>
        <end position="107"/>
    </location>
</feature>
<dbReference type="PANTHER" id="PTHR33147:SF98">
    <property type="entry name" value="GAMMA-THIONIN-RELATED"/>
    <property type="match status" value="1"/>
</dbReference>
<organism evidence="8 9">
    <name type="scientific">Ambrosia artemisiifolia</name>
    <name type="common">Common ragweed</name>
    <dbReference type="NCBI Taxonomy" id="4212"/>
    <lineage>
        <taxon>Eukaryota</taxon>
        <taxon>Viridiplantae</taxon>
        <taxon>Streptophyta</taxon>
        <taxon>Embryophyta</taxon>
        <taxon>Tracheophyta</taxon>
        <taxon>Spermatophyta</taxon>
        <taxon>Magnoliopsida</taxon>
        <taxon>eudicotyledons</taxon>
        <taxon>Gunneridae</taxon>
        <taxon>Pentapetalae</taxon>
        <taxon>asterids</taxon>
        <taxon>campanulids</taxon>
        <taxon>Asterales</taxon>
        <taxon>Asteraceae</taxon>
        <taxon>Asteroideae</taxon>
        <taxon>Heliantheae alliance</taxon>
        <taxon>Heliantheae</taxon>
        <taxon>Ambrosia</taxon>
    </lineage>
</organism>
<evidence type="ECO:0000259" key="7">
    <source>
        <dbReference type="SMART" id="SM00505"/>
    </source>
</evidence>
<dbReference type="GO" id="GO:0006952">
    <property type="term" value="P:defense response"/>
    <property type="evidence" value="ECO:0007669"/>
    <property type="project" value="InterPro"/>
</dbReference>
<sequence>MANNSVSYLVFLLLVFVLAISEIASAEGKICEKPSLTWTGNCEDTDKCDKKCNDWEGAKHGACHVRESKPMCFCYFDCDREKNTEPPPRAPRKMRPAPSPEYAPPPYSEGGAPPSSGGEQGYGPPPSEGGDGDGDGDGDGYGDGDGDGDGDGGGEGGGKS</sequence>
<reference evidence="8" key="1">
    <citation type="submission" date="2022-06" db="EMBL/GenBank/DDBJ databases">
        <title>Uncovering the hologenomic basis of an extraordinary plant invasion.</title>
        <authorList>
            <person name="Bieker V.C."/>
            <person name="Martin M.D."/>
            <person name="Gilbert T."/>
            <person name="Hodgins K."/>
            <person name="Battlay P."/>
            <person name="Petersen B."/>
            <person name="Wilson J."/>
        </authorList>
    </citation>
    <scope>NUCLEOTIDE SEQUENCE</scope>
    <source>
        <strain evidence="8">AA19_3_7</strain>
        <tissue evidence="8">Leaf</tissue>
    </source>
</reference>
<dbReference type="PROSITE" id="PS00940">
    <property type="entry name" value="GAMMA_THIONIN"/>
    <property type="match status" value="1"/>
</dbReference>
<dbReference type="Pfam" id="PF00304">
    <property type="entry name" value="Gamma-thionin"/>
    <property type="match status" value="1"/>
</dbReference>
<dbReference type="InterPro" id="IPR003614">
    <property type="entry name" value="Knottins"/>
</dbReference>
<dbReference type="EMBL" id="JAMZMK010009029">
    <property type="protein sequence ID" value="KAI7737418.1"/>
    <property type="molecule type" value="Genomic_DNA"/>
</dbReference>
<feature type="compositionally biased region" description="Low complexity" evidence="5">
    <location>
        <begin position="108"/>
        <end position="117"/>
    </location>
</feature>
<keyword evidence="4" id="KW-1015">Disulfide bond</keyword>
<protein>
    <recommendedName>
        <fullName evidence="7">Knottins-like domain-containing protein</fullName>
    </recommendedName>
</protein>
<gene>
    <name evidence="8" type="ORF">M8C21_001609</name>
</gene>
<keyword evidence="3 6" id="KW-0732">Signal</keyword>
<feature type="domain" description="Knottins-like" evidence="7">
    <location>
        <begin position="30"/>
        <end position="78"/>
    </location>
</feature>
<evidence type="ECO:0000313" key="9">
    <source>
        <dbReference type="Proteomes" id="UP001206925"/>
    </source>
</evidence>
<evidence type="ECO:0000256" key="4">
    <source>
        <dbReference type="ARBA" id="ARBA00023157"/>
    </source>
</evidence>
<keyword evidence="9" id="KW-1185">Reference proteome</keyword>
<feature type="chain" id="PRO_5042211279" description="Knottins-like domain-containing protein" evidence="6">
    <location>
        <begin position="27"/>
        <end position="160"/>
    </location>
</feature>
<evidence type="ECO:0000256" key="5">
    <source>
        <dbReference type="SAM" id="MobiDB-lite"/>
    </source>
</evidence>
<evidence type="ECO:0000256" key="2">
    <source>
        <dbReference type="ARBA" id="ARBA00022525"/>
    </source>
</evidence>
<dbReference type="SMART" id="SM00505">
    <property type="entry name" value="Knot1"/>
    <property type="match status" value="1"/>
</dbReference>
<dbReference type="InterPro" id="IPR008176">
    <property type="entry name" value="Defensin_plant"/>
</dbReference>
<accession>A0AAD5C8R0</accession>
<evidence type="ECO:0000256" key="3">
    <source>
        <dbReference type="ARBA" id="ARBA00022729"/>
    </source>
</evidence>
<name>A0AAD5C8R0_AMBAR</name>
<evidence type="ECO:0000313" key="8">
    <source>
        <dbReference type="EMBL" id="KAI7737418.1"/>
    </source>
</evidence>
<comment type="subcellular location">
    <subcellularLocation>
        <location evidence="1">Secreted</location>
    </subcellularLocation>
</comment>
<feature type="compositionally biased region" description="Acidic residues" evidence="5">
    <location>
        <begin position="130"/>
        <end position="152"/>
    </location>
</feature>
<evidence type="ECO:0000256" key="6">
    <source>
        <dbReference type="SAM" id="SignalP"/>
    </source>
</evidence>
<dbReference type="PANTHER" id="PTHR33147">
    <property type="entry name" value="DEFENSIN-LIKE PROTEIN 1"/>
    <property type="match status" value="1"/>
</dbReference>
<keyword evidence="2" id="KW-0964">Secreted</keyword>
<dbReference type="GO" id="GO:0005576">
    <property type="term" value="C:extracellular region"/>
    <property type="evidence" value="ECO:0007669"/>
    <property type="project" value="UniProtKB-SubCell"/>
</dbReference>
<feature type="signal peptide" evidence="6">
    <location>
        <begin position="1"/>
        <end position="26"/>
    </location>
</feature>
<evidence type="ECO:0000256" key="1">
    <source>
        <dbReference type="ARBA" id="ARBA00004613"/>
    </source>
</evidence>
<dbReference type="InterPro" id="IPR036574">
    <property type="entry name" value="Scorpion_toxin-like_sf"/>
</dbReference>
<dbReference type="Proteomes" id="UP001206925">
    <property type="component" value="Unassembled WGS sequence"/>
</dbReference>
<proteinExistence type="predicted"/>
<dbReference type="AlphaFoldDB" id="A0AAD5C8R0"/>
<comment type="caution">
    <text evidence="8">The sequence shown here is derived from an EMBL/GenBank/DDBJ whole genome shotgun (WGS) entry which is preliminary data.</text>
</comment>
<dbReference type="Gene3D" id="3.30.30.10">
    <property type="entry name" value="Knottin, scorpion toxin-like"/>
    <property type="match status" value="1"/>
</dbReference>
<feature type="region of interest" description="Disordered" evidence="5">
    <location>
        <begin position="80"/>
        <end position="160"/>
    </location>
</feature>
<dbReference type="SUPFAM" id="SSF57095">
    <property type="entry name" value="Scorpion toxin-like"/>
    <property type="match status" value="1"/>
</dbReference>